<reference evidence="1" key="1">
    <citation type="submission" date="2016-08" db="EMBL/GenBank/DDBJ databases">
        <authorList>
            <person name="Ngugi D.K."/>
            <person name="Miyake S."/>
            <person name="Stingl U."/>
        </authorList>
    </citation>
    <scope>NUCLEOTIDE SEQUENCE</scope>
    <source>
        <strain evidence="1">SCG-B11WGA-EpuloA1</strain>
    </source>
</reference>
<evidence type="ECO:0000313" key="2">
    <source>
        <dbReference type="Proteomes" id="UP000188605"/>
    </source>
</evidence>
<comment type="caution">
    <text evidence="1">The sequence shown here is derived from an EMBL/GenBank/DDBJ whole genome shotgun (WGS) entry which is preliminary data.</text>
</comment>
<gene>
    <name evidence="1" type="ORF">AN396_03160</name>
</gene>
<dbReference type="Proteomes" id="UP000188605">
    <property type="component" value="Unassembled WGS sequence"/>
</dbReference>
<organism evidence="1 2">
    <name type="scientific">Candidatus Epulonipiscium fishelsonii</name>
    <dbReference type="NCBI Taxonomy" id="77094"/>
    <lineage>
        <taxon>Bacteria</taxon>
        <taxon>Bacillati</taxon>
        <taxon>Bacillota</taxon>
        <taxon>Clostridia</taxon>
        <taxon>Lachnospirales</taxon>
        <taxon>Lachnospiraceae</taxon>
        <taxon>Candidatus Epulonipiscium</taxon>
    </lineage>
</organism>
<name>A0ACC8XEU4_9FIRM</name>
<dbReference type="EMBL" id="LJDB01000029">
    <property type="protein sequence ID" value="ONI41744.1"/>
    <property type="molecule type" value="Genomic_DNA"/>
</dbReference>
<accession>A0ACC8XEU4</accession>
<proteinExistence type="predicted"/>
<evidence type="ECO:0000313" key="1">
    <source>
        <dbReference type="EMBL" id="ONI41744.1"/>
    </source>
</evidence>
<sequence>MKKSLILGLLAMTMAFTGCSGAEETATTAPESNAYDVRVIIKATDSDYWQTLLLGAEAAAAESGGKIEVITAGPTSEIDIDEQVAILENTVAAEPDAIVIASTSSDATVPAVEQAMASGIPVITVDNRLNTDSYVSFLATDHYLAAGMAAEAMVKEWEERGIDPNGKSVFVISSVAGTAVNTARTEGFINKIKELVPAIEVLETQYGDNDIATATDITLNTIFANENLIGIFGDNNHMGIGVANAINETGMMDSIVSYAFDSSPDEIAAIEAGTLTGIVVQDPYGMGYNGVQYAVDAIEGKEVEKEVVVPTTLVTLDNIQEEAVQALLYPGQ</sequence>
<protein>
    <submittedName>
        <fullName evidence="1">LacI family transcriptional regulator</fullName>
    </submittedName>
</protein>
<keyword evidence="2" id="KW-1185">Reference proteome</keyword>